<accession>A0A250KX59</accession>
<dbReference type="InterPro" id="IPR003607">
    <property type="entry name" value="HD/PDEase_dom"/>
</dbReference>
<dbReference type="AlphaFoldDB" id="A0A250KX59"/>
<dbReference type="KEGG" id="mmai:sS8_4174"/>
<dbReference type="Pfam" id="PF11871">
    <property type="entry name" value="DUF3391"/>
    <property type="match status" value="1"/>
</dbReference>
<dbReference type="EMBL" id="AP017928">
    <property type="protein sequence ID" value="BBA36104.1"/>
    <property type="molecule type" value="Genomic_DNA"/>
</dbReference>
<dbReference type="Gene3D" id="1.10.3210.10">
    <property type="entry name" value="Hypothetical protein af1432"/>
    <property type="match status" value="1"/>
</dbReference>
<dbReference type="GO" id="GO:0008081">
    <property type="term" value="F:phosphoric diester hydrolase activity"/>
    <property type="evidence" value="ECO:0007669"/>
    <property type="project" value="UniProtKB-ARBA"/>
</dbReference>
<evidence type="ECO:0000313" key="4">
    <source>
        <dbReference type="Proteomes" id="UP000266313"/>
    </source>
</evidence>
<proteinExistence type="predicted"/>
<organism evidence="3 4">
    <name type="scientific">Methylocaldum marinum</name>
    <dbReference type="NCBI Taxonomy" id="1432792"/>
    <lineage>
        <taxon>Bacteria</taxon>
        <taxon>Pseudomonadati</taxon>
        <taxon>Pseudomonadota</taxon>
        <taxon>Gammaproteobacteria</taxon>
        <taxon>Methylococcales</taxon>
        <taxon>Methylococcaceae</taxon>
        <taxon>Methylocaldum</taxon>
    </lineage>
</organism>
<dbReference type="CDD" id="cd00077">
    <property type="entry name" value="HDc"/>
    <property type="match status" value="1"/>
</dbReference>
<feature type="domain" description="HD-GYP" evidence="2">
    <location>
        <begin position="146"/>
        <end position="342"/>
    </location>
</feature>
<dbReference type="SMART" id="SM00471">
    <property type="entry name" value="HDc"/>
    <property type="match status" value="1"/>
</dbReference>
<protein>
    <submittedName>
        <fullName evidence="3">Metal-dependent phosphohydrolase, HD subdomain</fullName>
    </submittedName>
</protein>
<sequence>MDKYSDSPGITTPYKVKVDVGDLKIGMYVCELDRPWLDSPFLFQGFMLATQAEIEAVQKVCEYVYIDAYRTKIPETTRTRRMPGSSSISWHANPPEKSRSIEEEIEHAEHTHGQATRLVKTFMDEIRYGRGVDIQLARETVSECVDSIYRNPDAMLLLTQLKNRDEYTSQHSMNVCIFSIVLGRYLGMPVRDLRNLGLSGLMHDMGKMKVPLEVLNKPGRLTDEEMNLVKAHTTHGRDILMSARGIYPGAIDVAYEHHENLDGSGYPSGLTAARLMPFTRIVAVVDTYDAVTSDRVYQSGRTHMDAITILNAECGRRLDTELTGKFIECLGIYPAGSLVEMSNEEVALVIEANPRQKLKPKVIMLLDPDKNPQPHRIVDLAKLDLDHCGQPYRIKTMLKNGTYNVDIRQYHERGLLHNTFHRN</sequence>
<dbReference type="RefSeq" id="WP_119631341.1">
    <property type="nucleotide sequence ID" value="NZ_AP017928.1"/>
</dbReference>
<dbReference type="InterPro" id="IPR021812">
    <property type="entry name" value="DUF3391"/>
</dbReference>
<evidence type="ECO:0000256" key="1">
    <source>
        <dbReference type="SAM" id="MobiDB-lite"/>
    </source>
</evidence>
<dbReference type="PANTHER" id="PTHR43155:SF2">
    <property type="entry name" value="CYCLIC DI-GMP PHOSPHODIESTERASE PA4108"/>
    <property type="match status" value="1"/>
</dbReference>
<evidence type="ECO:0000259" key="2">
    <source>
        <dbReference type="PROSITE" id="PS51832"/>
    </source>
</evidence>
<evidence type="ECO:0000313" key="3">
    <source>
        <dbReference type="EMBL" id="BBA36104.1"/>
    </source>
</evidence>
<dbReference type="SUPFAM" id="SSF109604">
    <property type="entry name" value="HD-domain/PDEase-like"/>
    <property type="match status" value="1"/>
</dbReference>
<keyword evidence="3" id="KW-0378">Hydrolase</keyword>
<dbReference type="OrthoDB" id="9802066at2"/>
<feature type="region of interest" description="Disordered" evidence="1">
    <location>
        <begin position="78"/>
        <end position="100"/>
    </location>
</feature>
<dbReference type="InterPro" id="IPR037522">
    <property type="entry name" value="HD_GYP_dom"/>
</dbReference>
<dbReference type="PANTHER" id="PTHR43155">
    <property type="entry name" value="CYCLIC DI-GMP PHOSPHODIESTERASE PA4108-RELATED"/>
    <property type="match status" value="1"/>
</dbReference>
<dbReference type="PROSITE" id="PS51832">
    <property type="entry name" value="HD_GYP"/>
    <property type="match status" value="1"/>
</dbReference>
<dbReference type="Proteomes" id="UP000266313">
    <property type="component" value="Chromosome"/>
</dbReference>
<reference evidence="3 4" key="1">
    <citation type="submission" date="2016-12" db="EMBL/GenBank/DDBJ databases">
        <title>Genome sequencing of Methylocaldum marinum.</title>
        <authorList>
            <person name="Takeuchi M."/>
            <person name="Kamagata Y."/>
            <person name="Hiraoka S."/>
            <person name="Oshima K."/>
            <person name="Hattori M."/>
            <person name="Iwasaki W."/>
        </authorList>
    </citation>
    <scope>NUCLEOTIDE SEQUENCE [LARGE SCALE GENOMIC DNA]</scope>
    <source>
        <strain evidence="3 4">S8</strain>
    </source>
</reference>
<keyword evidence="4" id="KW-1185">Reference proteome</keyword>
<gene>
    <name evidence="3" type="ORF">sS8_4174</name>
</gene>
<name>A0A250KX59_9GAMM</name>
<dbReference type="Pfam" id="PF13487">
    <property type="entry name" value="HD_5"/>
    <property type="match status" value="1"/>
</dbReference>